<evidence type="ECO:0000313" key="1">
    <source>
        <dbReference type="EMBL" id="DBA20572.1"/>
    </source>
</evidence>
<sequence>MSGVPKEKHHSLFRGAKWTCHGHTLEAVIFSWRPILLQCLDIGLPNTKNKESVPWCLLALAITCLPESTNFKYPLGPYSFLKPKSEINSCL</sequence>
<dbReference type="EMBL" id="DYDO01000007">
    <property type="protein sequence ID" value="DBA20572.1"/>
    <property type="molecule type" value="Genomic_DNA"/>
</dbReference>
<dbReference type="AlphaFoldDB" id="A0AAV3ABY1"/>
<gene>
    <name evidence="1" type="ORF">GDO54_017334</name>
</gene>
<accession>A0AAV3ABY1</accession>
<evidence type="ECO:0000313" key="2">
    <source>
        <dbReference type="Proteomes" id="UP001181693"/>
    </source>
</evidence>
<comment type="caution">
    <text evidence="1">The sequence shown here is derived from an EMBL/GenBank/DDBJ whole genome shotgun (WGS) entry which is preliminary data.</text>
</comment>
<protein>
    <submittedName>
        <fullName evidence="1">Uncharacterized protein</fullName>
    </submittedName>
</protein>
<organism evidence="1 2">
    <name type="scientific">Pyxicephalus adspersus</name>
    <name type="common">African bullfrog</name>
    <dbReference type="NCBI Taxonomy" id="30357"/>
    <lineage>
        <taxon>Eukaryota</taxon>
        <taxon>Metazoa</taxon>
        <taxon>Chordata</taxon>
        <taxon>Craniata</taxon>
        <taxon>Vertebrata</taxon>
        <taxon>Euteleostomi</taxon>
        <taxon>Amphibia</taxon>
        <taxon>Batrachia</taxon>
        <taxon>Anura</taxon>
        <taxon>Neobatrachia</taxon>
        <taxon>Ranoidea</taxon>
        <taxon>Pyxicephalidae</taxon>
        <taxon>Pyxicephalinae</taxon>
        <taxon>Pyxicephalus</taxon>
    </lineage>
</organism>
<proteinExistence type="predicted"/>
<dbReference type="Proteomes" id="UP001181693">
    <property type="component" value="Unassembled WGS sequence"/>
</dbReference>
<name>A0AAV3ABY1_PYXAD</name>
<keyword evidence="2" id="KW-1185">Reference proteome</keyword>
<reference evidence="1" key="1">
    <citation type="thesis" date="2020" institute="ProQuest LLC" country="789 East Eisenhower Parkway, Ann Arbor, MI, USA">
        <title>Comparative Genomics and Chromosome Evolution.</title>
        <authorList>
            <person name="Mudd A.B."/>
        </authorList>
    </citation>
    <scope>NUCLEOTIDE SEQUENCE</scope>
    <source>
        <strain evidence="1">1538</strain>
        <tissue evidence="1">Blood</tissue>
    </source>
</reference>